<reference evidence="2 3" key="1">
    <citation type="submission" date="2024-04" db="EMBL/GenBank/DDBJ databases">
        <title>Phyllosticta paracitricarpa is synonymous to the EU quarantine fungus P. citricarpa based on phylogenomic analyses.</title>
        <authorList>
            <consortium name="Lawrence Berkeley National Laboratory"/>
            <person name="Van Ingen-Buijs V.A."/>
            <person name="Van Westerhoven A.C."/>
            <person name="Haridas S."/>
            <person name="Skiadas P."/>
            <person name="Martin F."/>
            <person name="Groenewald J.Z."/>
            <person name="Crous P.W."/>
            <person name="Seidl M.F."/>
        </authorList>
    </citation>
    <scope>NUCLEOTIDE SEQUENCE [LARGE SCALE GENOMIC DNA]</scope>
    <source>
        <strain evidence="2 3">CBS 123371</strain>
    </source>
</reference>
<accession>A0ABR1KNY7</accession>
<dbReference type="InterPro" id="IPR021514">
    <property type="entry name" value="DUF3176"/>
</dbReference>
<dbReference type="PANTHER" id="PTHR35394">
    <property type="entry name" value="DUF3176 DOMAIN-CONTAINING PROTEIN"/>
    <property type="match status" value="1"/>
</dbReference>
<keyword evidence="1" id="KW-1133">Transmembrane helix</keyword>
<proteinExistence type="predicted"/>
<sequence length="728" mass="80726">MLANLNENSALLTSSLQITQLLPHPLHVCHILCLDLSFKPHALHVLRHTSNPLHGSIYTTLLCKNLSLISLVVPISSRCCFAQVIAVMTAKQNLPDEGASVPLADFDRSPSPLFTPRISLEPGRKVDVSSSTTLISNRTLSPAGDSTKKHVIETLKPASAVSPQELLATKDRRNLIRDIWAKEIFSTALSIGCIVAVAVILKSQDNKPLSSWPLPWQPSSVVSFITTVSRAALIFPLASCISQFKWHHFRQTSRPLIDLRYYDAASRGPLGSLSFIFRVTFKSQAIIASLCCLLTIAALSMETFVQQTIDYPVQSVLAEEIPCTAQVSQTYNFDSNNTSEETYMQLSNLAKALETGIFGQSPFQTLTCPTANCTWTNLTTMGLCSSCENVTLTTKQDCYYEEYENTTEKFVYHTVCNYETPQGVMLDGYDKHLPDEGYTPGQHVATLLNMLSSTQVTSMNMSVVKNPVQLQADPGLYNKKLEVFQCKLAFCARTFPRITSTNGEIQTEKSADQDLTFEYHEDATLHAQGPKGNGGSETYFFRRSEAWGLIAAFGGMFAQRFDQQSWIRNNGTYQPLDYRDYMYAADDIPKLFDDLALAITDFFRTVDPIDVPGQSFQNVTFVQVHWPWFIGPLLIELGAALLLASCIVVSARQKRVAGTQIWKDSVFPFLFNGIDRGALEGLGEGSGCGNGNGDSASQMERRAARVRVRLQREGEGEERVAEGRLRFV</sequence>
<keyword evidence="3" id="KW-1185">Reference proteome</keyword>
<evidence type="ECO:0000313" key="2">
    <source>
        <dbReference type="EMBL" id="KAK7518512.1"/>
    </source>
</evidence>
<dbReference type="Proteomes" id="UP001363622">
    <property type="component" value="Unassembled WGS sequence"/>
</dbReference>
<evidence type="ECO:0000256" key="1">
    <source>
        <dbReference type="SAM" id="Phobius"/>
    </source>
</evidence>
<dbReference type="PANTHER" id="PTHR35394:SF5">
    <property type="entry name" value="DUF3176 DOMAIN-CONTAINING PROTEIN"/>
    <property type="match status" value="1"/>
</dbReference>
<feature type="transmembrane region" description="Helical" evidence="1">
    <location>
        <begin position="626"/>
        <end position="649"/>
    </location>
</feature>
<dbReference type="EMBL" id="JBBPHU010000004">
    <property type="protein sequence ID" value="KAK7518512.1"/>
    <property type="molecule type" value="Genomic_DNA"/>
</dbReference>
<protein>
    <submittedName>
        <fullName evidence="2">Uncharacterized protein</fullName>
    </submittedName>
</protein>
<evidence type="ECO:0000313" key="3">
    <source>
        <dbReference type="Proteomes" id="UP001363622"/>
    </source>
</evidence>
<gene>
    <name evidence="2" type="ORF">IWZ03DRAFT_147686</name>
</gene>
<name>A0ABR1KNY7_9PEZI</name>
<keyword evidence="1" id="KW-0472">Membrane</keyword>
<dbReference type="Pfam" id="PF11374">
    <property type="entry name" value="DUF3176"/>
    <property type="match status" value="1"/>
</dbReference>
<organism evidence="2 3">
    <name type="scientific">Phyllosticta citriasiana</name>
    <dbReference type="NCBI Taxonomy" id="595635"/>
    <lineage>
        <taxon>Eukaryota</taxon>
        <taxon>Fungi</taxon>
        <taxon>Dikarya</taxon>
        <taxon>Ascomycota</taxon>
        <taxon>Pezizomycotina</taxon>
        <taxon>Dothideomycetes</taxon>
        <taxon>Dothideomycetes incertae sedis</taxon>
        <taxon>Botryosphaeriales</taxon>
        <taxon>Phyllostictaceae</taxon>
        <taxon>Phyllosticta</taxon>
    </lineage>
</organism>
<keyword evidence="1" id="KW-0812">Transmembrane</keyword>
<comment type="caution">
    <text evidence="2">The sequence shown here is derived from an EMBL/GenBank/DDBJ whole genome shotgun (WGS) entry which is preliminary data.</text>
</comment>